<dbReference type="Pfam" id="PF14730">
    <property type="entry name" value="DUF4468"/>
    <property type="match status" value="1"/>
</dbReference>
<feature type="chain" id="PRO_5011525660" description="DUF4468 domain-containing protein" evidence="1">
    <location>
        <begin position="20"/>
        <end position="199"/>
    </location>
</feature>
<dbReference type="Gene3D" id="3.30.530.80">
    <property type="match status" value="1"/>
</dbReference>
<evidence type="ECO:0000256" key="1">
    <source>
        <dbReference type="SAM" id="SignalP"/>
    </source>
</evidence>
<evidence type="ECO:0000259" key="2">
    <source>
        <dbReference type="Pfam" id="PF14730"/>
    </source>
</evidence>
<keyword evidence="4" id="KW-1185">Reference proteome</keyword>
<protein>
    <recommendedName>
        <fullName evidence="2">DUF4468 domain-containing protein</fullName>
    </recommendedName>
</protein>
<dbReference type="RefSeq" id="WP_091213886.1">
    <property type="nucleotide sequence ID" value="NZ_FOCL01000007.1"/>
</dbReference>
<dbReference type="Proteomes" id="UP000198942">
    <property type="component" value="Unassembled WGS sequence"/>
</dbReference>
<organism evidence="3 4">
    <name type="scientific">Mucilaginibacter gossypiicola</name>
    <dbReference type="NCBI Taxonomy" id="551995"/>
    <lineage>
        <taxon>Bacteria</taxon>
        <taxon>Pseudomonadati</taxon>
        <taxon>Bacteroidota</taxon>
        <taxon>Sphingobacteriia</taxon>
        <taxon>Sphingobacteriales</taxon>
        <taxon>Sphingobacteriaceae</taxon>
        <taxon>Mucilaginibacter</taxon>
    </lineage>
</organism>
<keyword evidence="1" id="KW-0732">Signal</keyword>
<sequence>MKNLLLTLAAILYSGMVFAQKDSLSFDERDKYIYYKLVDQPGANADTLYNRGLYFLTAAYPKKTLALSKSDKAAYSLTAAGSYMVSKKGLVSNSDGGSLSYTLKIEVKDSKYRFWLTDFVYQPYQRNRYGSSEPVPGGDVPLEKASAKLSRVDFNVCLDQVLVNSKQVGDKLKLYMLKVSSLVKKQEPKKVNKISTKDW</sequence>
<dbReference type="EMBL" id="FOCL01000007">
    <property type="protein sequence ID" value="SEO31061.1"/>
    <property type="molecule type" value="Genomic_DNA"/>
</dbReference>
<name>A0A1H8NMU7_9SPHI</name>
<evidence type="ECO:0000313" key="3">
    <source>
        <dbReference type="EMBL" id="SEO31061.1"/>
    </source>
</evidence>
<feature type="signal peptide" evidence="1">
    <location>
        <begin position="1"/>
        <end position="19"/>
    </location>
</feature>
<dbReference type="AlphaFoldDB" id="A0A1H8NMU7"/>
<reference evidence="4" key="1">
    <citation type="submission" date="2016-10" db="EMBL/GenBank/DDBJ databases">
        <authorList>
            <person name="Varghese N."/>
            <person name="Submissions S."/>
        </authorList>
    </citation>
    <scope>NUCLEOTIDE SEQUENCE [LARGE SCALE GENOMIC DNA]</scope>
    <source>
        <strain evidence="4">Gh-48</strain>
    </source>
</reference>
<feature type="domain" description="DUF4468" evidence="2">
    <location>
        <begin position="34"/>
        <end position="122"/>
    </location>
</feature>
<accession>A0A1H8NMU7</accession>
<proteinExistence type="predicted"/>
<dbReference type="OrthoDB" id="794676at2"/>
<evidence type="ECO:0000313" key="4">
    <source>
        <dbReference type="Proteomes" id="UP000198942"/>
    </source>
</evidence>
<gene>
    <name evidence="3" type="ORF">SAMN05192574_10722</name>
</gene>
<dbReference type="InterPro" id="IPR027823">
    <property type="entry name" value="DUF4468"/>
</dbReference>